<dbReference type="EMBL" id="CAJJDM010000002">
    <property type="protein sequence ID" value="CAD8043823.1"/>
    <property type="molecule type" value="Genomic_DNA"/>
</dbReference>
<keyword evidence="7" id="KW-0067">ATP-binding</keyword>
<dbReference type="InterPro" id="IPR026082">
    <property type="entry name" value="ABCA"/>
</dbReference>
<dbReference type="SMART" id="SM00382">
    <property type="entry name" value="AAA"/>
    <property type="match status" value="2"/>
</dbReference>
<gene>
    <name evidence="12" type="ORF">PPRIM_AZ9-3.1.T0050477</name>
</gene>
<evidence type="ECO:0000256" key="3">
    <source>
        <dbReference type="ARBA" id="ARBA00022448"/>
    </source>
</evidence>
<dbReference type="Proteomes" id="UP000688137">
    <property type="component" value="Unassembled WGS sequence"/>
</dbReference>
<evidence type="ECO:0000313" key="12">
    <source>
        <dbReference type="EMBL" id="CAD8043823.1"/>
    </source>
</evidence>
<dbReference type="GO" id="GO:0016020">
    <property type="term" value="C:membrane"/>
    <property type="evidence" value="ECO:0007669"/>
    <property type="project" value="UniProtKB-SubCell"/>
</dbReference>
<feature type="transmembrane region" description="Helical" evidence="10">
    <location>
        <begin position="809"/>
        <end position="833"/>
    </location>
</feature>
<keyword evidence="8 10" id="KW-1133">Transmembrane helix</keyword>
<evidence type="ECO:0000256" key="5">
    <source>
        <dbReference type="ARBA" id="ARBA00022737"/>
    </source>
</evidence>
<dbReference type="GO" id="GO:0005524">
    <property type="term" value="F:ATP binding"/>
    <property type="evidence" value="ECO:0007669"/>
    <property type="project" value="UniProtKB-KW"/>
</dbReference>
<evidence type="ECO:0000256" key="9">
    <source>
        <dbReference type="ARBA" id="ARBA00023136"/>
    </source>
</evidence>
<dbReference type="InterPro" id="IPR003593">
    <property type="entry name" value="AAA+_ATPase"/>
</dbReference>
<accession>A0A8S1JNA7</accession>
<feature type="transmembrane region" description="Helical" evidence="10">
    <location>
        <begin position="193"/>
        <end position="213"/>
    </location>
</feature>
<dbReference type="InterPro" id="IPR017871">
    <property type="entry name" value="ABC_transporter-like_CS"/>
</dbReference>
<dbReference type="PANTHER" id="PTHR19229">
    <property type="entry name" value="ATP-BINDING CASSETTE TRANSPORTER SUBFAMILY A ABCA"/>
    <property type="match status" value="1"/>
</dbReference>
<organism evidence="12 13">
    <name type="scientific">Paramecium primaurelia</name>
    <dbReference type="NCBI Taxonomy" id="5886"/>
    <lineage>
        <taxon>Eukaryota</taxon>
        <taxon>Sar</taxon>
        <taxon>Alveolata</taxon>
        <taxon>Ciliophora</taxon>
        <taxon>Intramacronucleata</taxon>
        <taxon>Oligohymenophorea</taxon>
        <taxon>Peniculida</taxon>
        <taxon>Parameciidae</taxon>
        <taxon>Paramecium</taxon>
    </lineage>
</organism>
<dbReference type="OMA" id="LSVCMAM"/>
<reference evidence="12" key="1">
    <citation type="submission" date="2021-01" db="EMBL/GenBank/DDBJ databases">
        <authorList>
            <consortium name="Genoscope - CEA"/>
            <person name="William W."/>
        </authorList>
    </citation>
    <scope>NUCLEOTIDE SEQUENCE</scope>
</reference>
<dbReference type="Pfam" id="PF00005">
    <property type="entry name" value="ABC_tran"/>
    <property type="match status" value="2"/>
</dbReference>
<evidence type="ECO:0000259" key="11">
    <source>
        <dbReference type="PROSITE" id="PS50893"/>
    </source>
</evidence>
<proteinExistence type="inferred from homology"/>
<feature type="domain" description="ABC transporter" evidence="11">
    <location>
        <begin position="984"/>
        <end position="1216"/>
    </location>
</feature>
<name>A0A8S1JNA7_PARPR</name>
<keyword evidence="13" id="KW-1185">Reference proteome</keyword>
<feature type="transmembrane region" description="Helical" evidence="10">
    <location>
        <begin position="168"/>
        <end position="187"/>
    </location>
</feature>
<comment type="caution">
    <text evidence="12">The sequence shown here is derived from an EMBL/GenBank/DDBJ whole genome shotgun (WGS) entry which is preliminary data.</text>
</comment>
<evidence type="ECO:0000256" key="10">
    <source>
        <dbReference type="SAM" id="Phobius"/>
    </source>
</evidence>
<keyword evidence="6" id="KW-0547">Nucleotide-binding</keyword>
<feature type="domain" description="ABC transporter" evidence="11">
    <location>
        <begin position="315"/>
        <end position="545"/>
    </location>
</feature>
<dbReference type="GO" id="GO:0005319">
    <property type="term" value="F:lipid transporter activity"/>
    <property type="evidence" value="ECO:0007669"/>
    <property type="project" value="TreeGrafter"/>
</dbReference>
<keyword evidence="5" id="KW-0677">Repeat</keyword>
<evidence type="ECO:0000256" key="7">
    <source>
        <dbReference type="ARBA" id="ARBA00022840"/>
    </source>
</evidence>
<keyword evidence="3" id="KW-0813">Transport</keyword>
<dbReference type="GO" id="GO:0016887">
    <property type="term" value="F:ATP hydrolysis activity"/>
    <property type="evidence" value="ECO:0007669"/>
    <property type="project" value="InterPro"/>
</dbReference>
<dbReference type="FunFam" id="3.40.50.300:FF:000298">
    <property type="entry name" value="ATP-binding cassette sub-family A member 12"/>
    <property type="match status" value="1"/>
</dbReference>
<feature type="transmembrane region" description="Helical" evidence="10">
    <location>
        <begin position="923"/>
        <end position="943"/>
    </location>
</feature>
<dbReference type="PROSITE" id="PS00211">
    <property type="entry name" value="ABC_TRANSPORTER_1"/>
    <property type="match status" value="1"/>
</dbReference>
<feature type="transmembrane region" description="Helical" evidence="10">
    <location>
        <begin position="845"/>
        <end position="866"/>
    </location>
</feature>
<protein>
    <recommendedName>
        <fullName evidence="11">ABC transporter domain-containing protein</fullName>
    </recommendedName>
</protein>
<dbReference type="FunFam" id="3.40.50.300:FF:000335">
    <property type="entry name" value="ATP binding cassette subfamily A member 5"/>
    <property type="match status" value="1"/>
</dbReference>
<feature type="transmembrane region" description="Helical" evidence="10">
    <location>
        <begin position="728"/>
        <end position="752"/>
    </location>
</feature>
<dbReference type="PROSITE" id="PS50893">
    <property type="entry name" value="ABC_TRANSPORTER_2"/>
    <property type="match status" value="2"/>
</dbReference>
<evidence type="ECO:0000256" key="2">
    <source>
        <dbReference type="ARBA" id="ARBA00008869"/>
    </source>
</evidence>
<feature type="transmembrane region" description="Helical" evidence="10">
    <location>
        <begin position="138"/>
        <end position="156"/>
    </location>
</feature>
<comment type="similarity">
    <text evidence="2">Belongs to the ABC transporter superfamily. ABCA family.</text>
</comment>
<keyword evidence="4 10" id="KW-0812">Transmembrane</keyword>
<dbReference type="Pfam" id="PF12698">
    <property type="entry name" value="ABC2_membrane_3"/>
    <property type="match status" value="2"/>
</dbReference>
<dbReference type="InterPro" id="IPR013525">
    <property type="entry name" value="ABC2_TM"/>
</dbReference>
<evidence type="ECO:0000256" key="4">
    <source>
        <dbReference type="ARBA" id="ARBA00022692"/>
    </source>
</evidence>
<evidence type="ECO:0000256" key="6">
    <source>
        <dbReference type="ARBA" id="ARBA00022741"/>
    </source>
</evidence>
<feature type="transmembrane region" description="Helical" evidence="10">
    <location>
        <begin position="233"/>
        <end position="251"/>
    </location>
</feature>
<dbReference type="InterPro" id="IPR003439">
    <property type="entry name" value="ABC_transporter-like_ATP-bd"/>
</dbReference>
<feature type="transmembrane region" description="Helical" evidence="10">
    <location>
        <begin position="878"/>
        <end position="896"/>
    </location>
</feature>
<evidence type="ECO:0000256" key="1">
    <source>
        <dbReference type="ARBA" id="ARBA00004141"/>
    </source>
</evidence>
<dbReference type="GO" id="GO:0140359">
    <property type="term" value="F:ABC-type transporter activity"/>
    <property type="evidence" value="ECO:0007669"/>
    <property type="project" value="InterPro"/>
</dbReference>
<sequence length="1299" mass="148855">MPSIILQIRALLVKNFTQSFRNKEYISDLALPVVTAIIVSLKDQLEFLGFFAPLFLSIAVSTPPRSLLINLVEEKSERFKESQKIMGMKQRSYLIGWIMYGYIKTLMSTIFLIFFWWLLTLIINDGDYGFKTESYKIFLTYFLYSSTVLNFSLAMSTVFSSPKLANEVSTFVTILSILLTFLVFLSSIQNSSLFYYCMSIFPQSSISFIYMGALKKGFFNSQAISTAYPLSNAALQLGIESILYFLLFFYLDQVFPNEYGVAKHPLFFLQGLFGKSKKNKLNDSLLDDDNSHDHNEDYSSAIYHQKLNIQKKCTVSIKNLTRKFGEFKAVDNLTIKLYEQEILCLLGHNGAGKTTTISMLTGMIEKTKGTIQINGIDLEENIDAIRENVGICTQRDVLYNSLKVIEMLIFMGRVKGLEGLDLQQEINEIIEVTELEEDRYKLIKELSGGSKRKLSLAIALIGGSSVIFLDEPTSGMDAQSRRIIWEILQKVRQQNRTMILTTHHLDEAEVLADRITIMAAGKLLACGKCDYIKTNFGEGYHLSITSQNQQILQSCSDQVLSIIQEAQLDPQSQSDTKIFLIPFKSKQKLDQLIETITKQYKNDIVINLKLNSLEDAFINIGMDEEKFIKKAKGSKASVNDSDIAMEQEVEQQRDIKIPKCLNDPPVYSFKSQFTAIFLRKFYTTSRTFSNYISIVIPFTLIVIGTLIIDEINLDFLKDNKNLEQYFKLVLISLFVILAFCFNSSLFITLPVLEREFNLKYALTVMGCRVLPYWIGTYAFDFLLYSFFVLTFVIFSYIMQLSFVTDHMGYVVFAFVTFGFAYISFSYFAGILMYKKTSTAMKTFPFLNFFIIYCMPQNFWGICALLWQKGIGNADFIEFLIKAIECIFSFLSPFFAFQRAFQNIIKIDVSPNNDQPPPLTTETLYYSIAMLYQGIIFFFLTLYLEGKQFKKVGNNLDNNDVKRSVRVDQQVIEQEKNLLKSNDPVKMYRLQKVYDNGCVALQNVSVSIQKQKILGLLGPNGSGKSTIFNILTSLINKSGGYVKIKNQEVHRGKHEIFQDVGICPQFDCIWENLTPKEHLYLFGRMKGLSGEDLTESVTYFLQTMQLEEYINRQSGRLSGGNKRKLCVSNALIGGPCIQFFDEPSTGVDPIARRFLWRTLKLGVQLRQSSVMLTTHTMDEAENLCDKIAILVKGQVYCLGSPQELRIKYGDGYDIQLREYKNKQEIIQFLNKQFQNIAEIPQKDQENLQFHIPSQSFDFHKAYFSLTELVQKKLIHDFSINQSSLESVFLQFSKSQQDQYN</sequence>
<dbReference type="CDD" id="cd03263">
    <property type="entry name" value="ABC_subfamily_A"/>
    <property type="match status" value="2"/>
</dbReference>
<keyword evidence="9 10" id="KW-0472">Membrane</keyword>
<feature type="transmembrane region" description="Helical" evidence="10">
    <location>
        <begin position="688"/>
        <end position="708"/>
    </location>
</feature>
<comment type="subcellular location">
    <subcellularLocation>
        <location evidence="1">Membrane</location>
        <topology evidence="1">Multi-pass membrane protein</topology>
    </subcellularLocation>
</comment>
<dbReference type="PANTHER" id="PTHR19229:SF36">
    <property type="entry name" value="ATP-BINDING CASSETTE SUB-FAMILY A MEMBER 2"/>
    <property type="match status" value="1"/>
</dbReference>
<feature type="transmembrane region" description="Helical" evidence="10">
    <location>
        <begin position="772"/>
        <end position="797"/>
    </location>
</feature>
<evidence type="ECO:0000256" key="8">
    <source>
        <dbReference type="ARBA" id="ARBA00022989"/>
    </source>
</evidence>
<evidence type="ECO:0000313" key="13">
    <source>
        <dbReference type="Proteomes" id="UP000688137"/>
    </source>
</evidence>
<feature type="transmembrane region" description="Helical" evidence="10">
    <location>
        <begin position="93"/>
        <end position="118"/>
    </location>
</feature>